<proteinExistence type="predicted"/>
<dbReference type="EMBL" id="JAGKQM010000015">
    <property type="protein sequence ID" value="KAH0878102.1"/>
    <property type="molecule type" value="Genomic_DNA"/>
</dbReference>
<evidence type="ECO:0000313" key="4">
    <source>
        <dbReference type="EMBL" id="KAH0878102.1"/>
    </source>
</evidence>
<dbReference type="InterPro" id="IPR005135">
    <property type="entry name" value="Endo/exonuclease/phosphatase"/>
</dbReference>
<feature type="domain" description="DUF4283" evidence="3">
    <location>
        <begin position="139"/>
        <end position="207"/>
    </location>
</feature>
<evidence type="ECO:0000313" key="5">
    <source>
        <dbReference type="Proteomes" id="UP000824890"/>
    </source>
</evidence>
<dbReference type="Proteomes" id="UP000824890">
    <property type="component" value="Unassembled WGS sequence"/>
</dbReference>
<dbReference type="PANTHER" id="PTHR33710:SF86">
    <property type="entry name" value="VIRAL MOVEMENT PROTEIN"/>
    <property type="match status" value="1"/>
</dbReference>
<keyword evidence="5" id="KW-1185">Reference proteome</keyword>
<dbReference type="Gene3D" id="3.60.10.10">
    <property type="entry name" value="Endonuclease/exonuclease/phosphatase"/>
    <property type="match status" value="1"/>
</dbReference>
<organism evidence="4 5">
    <name type="scientific">Brassica napus</name>
    <name type="common">Rape</name>
    <dbReference type="NCBI Taxonomy" id="3708"/>
    <lineage>
        <taxon>Eukaryota</taxon>
        <taxon>Viridiplantae</taxon>
        <taxon>Streptophyta</taxon>
        <taxon>Embryophyta</taxon>
        <taxon>Tracheophyta</taxon>
        <taxon>Spermatophyta</taxon>
        <taxon>Magnoliopsida</taxon>
        <taxon>eudicotyledons</taxon>
        <taxon>Gunneridae</taxon>
        <taxon>Pentapetalae</taxon>
        <taxon>rosids</taxon>
        <taxon>malvids</taxon>
        <taxon>Brassicales</taxon>
        <taxon>Brassicaceae</taxon>
        <taxon>Brassiceae</taxon>
        <taxon>Brassica</taxon>
    </lineage>
</organism>
<dbReference type="Pfam" id="PF14111">
    <property type="entry name" value="DUF4283"/>
    <property type="match status" value="1"/>
</dbReference>
<gene>
    <name evidence="4" type="ORF">HID58_065496</name>
</gene>
<dbReference type="PANTHER" id="PTHR33710">
    <property type="entry name" value="BNAC02G09200D PROTEIN"/>
    <property type="match status" value="1"/>
</dbReference>
<accession>A0ABQ7ZD12</accession>
<feature type="region of interest" description="Disordered" evidence="1">
    <location>
        <begin position="321"/>
        <end position="341"/>
    </location>
</feature>
<protein>
    <recommendedName>
        <fullName evidence="6">Endonuclease/exonuclease/phosphatase domain-containing protein</fullName>
    </recommendedName>
</protein>
<evidence type="ECO:0000259" key="2">
    <source>
        <dbReference type="Pfam" id="PF03372"/>
    </source>
</evidence>
<dbReference type="SUPFAM" id="SSF56219">
    <property type="entry name" value="DNase I-like"/>
    <property type="match status" value="1"/>
</dbReference>
<comment type="caution">
    <text evidence="4">The sequence shown here is derived from an EMBL/GenBank/DDBJ whole genome shotgun (WGS) entry which is preliminary data.</text>
</comment>
<dbReference type="Pfam" id="PF03372">
    <property type="entry name" value="Exo_endo_phos"/>
    <property type="match status" value="1"/>
</dbReference>
<evidence type="ECO:0000256" key="1">
    <source>
        <dbReference type="SAM" id="MobiDB-lite"/>
    </source>
</evidence>
<feature type="domain" description="Endonuclease/exonuclease/phosphatase" evidence="2">
    <location>
        <begin position="429"/>
        <end position="579"/>
    </location>
</feature>
<evidence type="ECO:0000259" key="3">
    <source>
        <dbReference type="Pfam" id="PF14111"/>
    </source>
</evidence>
<dbReference type="InterPro" id="IPR025558">
    <property type="entry name" value="DUF4283"/>
</dbReference>
<dbReference type="InterPro" id="IPR036691">
    <property type="entry name" value="Endo/exonu/phosph_ase_sf"/>
</dbReference>
<reference evidence="4 5" key="1">
    <citation type="submission" date="2021-05" db="EMBL/GenBank/DDBJ databases">
        <title>Genome Assembly of Synthetic Allotetraploid Brassica napus Reveals Homoeologous Exchanges between Subgenomes.</title>
        <authorList>
            <person name="Davis J.T."/>
        </authorList>
    </citation>
    <scope>NUCLEOTIDE SEQUENCE [LARGE SCALE GENOMIC DNA]</scope>
    <source>
        <strain evidence="5">cv. Da-Ae</strain>
        <tissue evidence="4">Seedling</tissue>
    </source>
</reference>
<sequence length="622" mass="69120">MKSRKKPGAAMLAASSKLGRFAFLSAKVSAPSVKSATTPEDSAPLIDAKVVQETKLTVVPKIGVDTTATPSQCHPPVPFQPQSPLRSMRLRSTGLYQCSFFAVYKNQTFFDASGIGNPDYSCIRSLFVLIPDENIDAAKEEFKDFVFARFTGDTPPKGHIIGVVNAMWTRTGPRIFVTNERTRATILSRQAWMIKGCPMFSPEFTPEQPQLTSAVVPVELRGVPYLLFNQQSLIYQKRLSRVSQMVERRRSLSLTLGCQISALNVVNLAINTSSALALVSYGDLLIRRLEYAGLHPLQDVLRVWGGGGRRDWVERAADNLSPHSNTAQQKKECQAPESEGMLADPEIVSKVSENVSKVPEEDTSLEIEISVDQHTSVTPAYPSPPSRQVVSLDRNSGFSTVHVFHEDDGSAPCKADDSGDPFLLYFANSNSQSTARIIVVWHPSVTVTIYKASPQMVTCGIFILSQNLSFTVSFVYGFNQVDERQQLWDDLAFINSTTPASRFPWAVLGDFNHILRSDQHSQHLNGDTDTSGMDGFNFALQEDGNPVAKKIDHALINHHWAQSFSDSFCEFLEPEQSDHAPCLVKMPSQTRCAPKPFKFFHHTIDHPEYLDTVREAWNFNTV</sequence>
<name>A0ABQ7ZD12_BRANA</name>
<evidence type="ECO:0008006" key="6">
    <source>
        <dbReference type="Google" id="ProtNLM"/>
    </source>
</evidence>